<dbReference type="GO" id="GO:0009252">
    <property type="term" value="P:peptidoglycan biosynthetic process"/>
    <property type="evidence" value="ECO:0007669"/>
    <property type="project" value="UniProtKB-UniRule"/>
</dbReference>
<feature type="region of interest" description="Disordered" evidence="8">
    <location>
        <begin position="370"/>
        <end position="405"/>
    </location>
</feature>
<evidence type="ECO:0000313" key="10">
    <source>
        <dbReference type="Proteomes" id="UP000006575"/>
    </source>
</evidence>
<keyword evidence="3 7" id="KW-1133">Transmembrane helix</keyword>
<dbReference type="GO" id="GO:0005886">
    <property type="term" value="C:plasma membrane"/>
    <property type="evidence" value="ECO:0007669"/>
    <property type="project" value="UniProtKB-SubCell"/>
</dbReference>
<proteinExistence type="inferred from homology"/>
<dbReference type="KEGG" id="rle:RL1561"/>
<evidence type="ECO:0000256" key="3">
    <source>
        <dbReference type="ARBA" id="ARBA00022989"/>
    </source>
</evidence>
<keyword evidence="10" id="KW-1185">Reference proteome</keyword>
<dbReference type="Pfam" id="PF02618">
    <property type="entry name" value="YceG"/>
    <property type="match status" value="1"/>
</dbReference>
<dbReference type="HOGENOM" id="CLU_025574_0_0_5"/>
<keyword evidence="7" id="KW-0997">Cell inner membrane</keyword>
<feature type="site" description="Important for catalytic activity" evidence="7">
    <location>
        <position position="250"/>
    </location>
</feature>
<keyword evidence="1 7" id="KW-1003">Cell membrane</keyword>
<feature type="transmembrane region" description="Helical" evidence="7">
    <location>
        <begin position="46"/>
        <end position="71"/>
    </location>
</feature>
<dbReference type="NCBIfam" id="TIGR00247">
    <property type="entry name" value="endolytic transglycosylase MltG"/>
    <property type="match status" value="1"/>
</dbReference>
<evidence type="ECO:0000256" key="2">
    <source>
        <dbReference type="ARBA" id="ARBA00022692"/>
    </source>
</evidence>
<dbReference type="EC" id="4.2.2.29" evidence="7"/>
<evidence type="ECO:0000256" key="8">
    <source>
        <dbReference type="SAM" id="MobiDB-lite"/>
    </source>
</evidence>
<feature type="compositionally biased region" description="Polar residues" evidence="8">
    <location>
        <begin position="1"/>
        <end position="14"/>
    </location>
</feature>
<dbReference type="GO" id="GO:0071555">
    <property type="term" value="P:cell wall organization"/>
    <property type="evidence" value="ECO:0007669"/>
    <property type="project" value="UniProtKB-KW"/>
</dbReference>
<dbReference type="CDD" id="cd08010">
    <property type="entry name" value="MltG_like"/>
    <property type="match status" value="1"/>
</dbReference>
<reference evidence="9 10" key="1">
    <citation type="journal article" date="2006" name="Genome Biol.">
        <title>The genome of Rhizobium leguminosarum has recognizable core and accessory components.</title>
        <authorList>
            <person name="Young J.W."/>
            <person name="Crossman L.C."/>
            <person name="Johnston A.W.B."/>
            <person name="Thomson N.R."/>
            <person name="Ghazoui Z.F."/>
            <person name="Hull K.H."/>
            <person name="Wexler M."/>
            <person name="Curson A.R.J."/>
            <person name="Todd J.D."/>
            <person name="Poole P.S."/>
            <person name="Mauchline T.H."/>
            <person name="East A.K."/>
            <person name="Quail M.A."/>
            <person name="Churcher C."/>
            <person name="Arrowsmith C."/>
            <person name="Cherevach A."/>
            <person name="Chillingworth T."/>
            <person name="Clarke K."/>
            <person name="Cronin A."/>
            <person name="Davis P."/>
            <person name="Fraser A."/>
            <person name="Hance Z."/>
            <person name="Hauser H."/>
            <person name="Jagels K."/>
            <person name="Moule S."/>
            <person name="Mungall K."/>
            <person name="Norbertczak H."/>
            <person name="Rabbinowitsch E."/>
            <person name="Sanders M."/>
            <person name="Simmonds M."/>
            <person name="Whitehead S."/>
            <person name="Parkhill J."/>
        </authorList>
    </citation>
    <scope>NUCLEOTIDE SEQUENCE [LARGE SCALE GENOMIC DNA]</scope>
    <source>
        <strain evidence="10">DSM 114642 / LMG 32736 / 3841</strain>
    </source>
</reference>
<evidence type="ECO:0000256" key="5">
    <source>
        <dbReference type="ARBA" id="ARBA00023239"/>
    </source>
</evidence>
<evidence type="ECO:0000256" key="7">
    <source>
        <dbReference type="HAMAP-Rule" id="MF_02065"/>
    </source>
</evidence>
<dbReference type="EnsemblBacteria" id="CAK07056">
    <property type="protein sequence ID" value="CAK07056"/>
    <property type="gene ID" value="RL1561"/>
</dbReference>
<dbReference type="PANTHER" id="PTHR30518:SF2">
    <property type="entry name" value="ENDOLYTIC MUREIN TRANSGLYCOSYLASE"/>
    <property type="match status" value="1"/>
</dbReference>
<dbReference type="EMBL" id="AM236080">
    <property type="protein sequence ID" value="CAK07056.1"/>
    <property type="molecule type" value="Genomic_DNA"/>
</dbReference>
<evidence type="ECO:0000256" key="1">
    <source>
        <dbReference type="ARBA" id="ARBA00022475"/>
    </source>
</evidence>
<keyword evidence="6 7" id="KW-0961">Cell wall biogenesis/degradation</keyword>
<dbReference type="Gene3D" id="3.30.1490.480">
    <property type="entry name" value="Endolytic murein transglycosylase"/>
    <property type="match status" value="1"/>
</dbReference>
<evidence type="ECO:0000256" key="4">
    <source>
        <dbReference type="ARBA" id="ARBA00023136"/>
    </source>
</evidence>
<dbReference type="PANTHER" id="PTHR30518">
    <property type="entry name" value="ENDOLYTIC MUREIN TRANSGLYCOSYLASE"/>
    <property type="match status" value="1"/>
</dbReference>
<comment type="similarity">
    <text evidence="7">Belongs to the transglycosylase MltG family.</text>
</comment>
<dbReference type="InterPro" id="IPR003770">
    <property type="entry name" value="MLTG-like"/>
</dbReference>
<dbReference type="HAMAP" id="MF_02065">
    <property type="entry name" value="MltG"/>
    <property type="match status" value="1"/>
</dbReference>
<feature type="region of interest" description="Disordered" evidence="8">
    <location>
        <begin position="1"/>
        <end position="39"/>
    </location>
</feature>
<dbReference type="GeneID" id="303206569"/>
<feature type="compositionally biased region" description="Basic and acidic residues" evidence="8">
    <location>
        <begin position="27"/>
        <end position="37"/>
    </location>
</feature>
<evidence type="ECO:0000256" key="6">
    <source>
        <dbReference type="ARBA" id="ARBA00023316"/>
    </source>
</evidence>
<evidence type="ECO:0000313" key="9">
    <source>
        <dbReference type="EMBL" id="CAK07056.1"/>
    </source>
</evidence>
<keyword evidence="4 7" id="KW-0472">Membrane</keyword>
<keyword evidence="2 7" id="KW-0812">Transmembrane</keyword>
<dbReference type="Proteomes" id="UP000006575">
    <property type="component" value="Chromosome"/>
</dbReference>
<keyword evidence="5 7" id="KW-0456">Lyase</keyword>
<comment type="subcellular location">
    <subcellularLocation>
        <location evidence="7">Cell inner membrane</location>
        <topology evidence="7">Single-pass membrane protein</topology>
    </subcellularLocation>
</comment>
<organism evidence="9 10">
    <name type="scientific">Rhizobium johnstonii (strain DSM 114642 / LMG 32736 / 3841)</name>
    <name type="common">Rhizobium leguminosarum bv. viciae</name>
    <dbReference type="NCBI Taxonomy" id="216596"/>
    <lineage>
        <taxon>Bacteria</taxon>
        <taxon>Pseudomonadati</taxon>
        <taxon>Pseudomonadota</taxon>
        <taxon>Alphaproteobacteria</taxon>
        <taxon>Hyphomicrobiales</taxon>
        <taxon>Rhizobiaceae</taxon>
        <taxon>Rhizobium/Agrobacterium group</taxon>
        <taxon>Rhizobium</taxon>
        <taxon>Rhizobium johnstonii</taxon>
    </lineage>
</organism>
<comment type="function">
    <text evidence="7">Functions as a peptidoglycan terminase that cleaves nascent peptidoglycan strands endolytically to terminate their elongation.</text>
</comment>
<dbReference type="eggNOG" id="COG1559">
    <property type="taxonomic scope" value="Bacteria"/>
</dbReference>
<gene>
    <name evidence="9" type="primary">pabC</name>
    <name evidence="7" type="synonym">mltG</name>
    <name evidence="9" type="ordered locus">RL1561</name>
</gene>
<dbReference type="Gene3D" id="3.30.160.60">
    <property type="entry name" value="Classic Zinc Finger"/>
    <property type="match status" value="1"/>
</dbReference>
<dbReference type="GO" id="GO:0008932">
    <property type="term" value="F:lytic endotransglycosylase activity"/>
    <property type="evidence" value="ECO:0007669"/>
    <property type="project" value="UniProtKB-UniRule"/>
</dbReference>
<comment type="catalytic activity">
    <reaction evidence="7">
        <text>a peptidoglycan chain = a peptidoglycan chain with N-acetyl-1,6-anhydromuramyl-[peptide] at the reducing end + a peptidoglycan chain with N-acetylglucosamine at the non-reducing end.</text>
        <dbReference type="EC" id="4.2.2.29"/>
    </reaction>
</comment>
<dbReference type="AlphaFoldDB" id="Q1MJ04"/>
<protein>
    <recommendedName>
        <fullName evidence="7">Endolytic murein transglycosylase</fullName>
        <ecNumber evidence="7">4.2.2.29</ecNumber>
    </recommendedName>
    <alternativeName>
        <fullName evidence="7">Peptidoglycan lytic transglycosylase</fullName>
    </alternativeName>
    <alternativeName>
        <fullName evidence="7">Peptidoglycan polymerization terminase</fullName>
    </alternativeName>
</protein>
<accession>Q1MJ04</accession>
<dbReference type="RefSeq" id="WP_011651247.1">
    <property type="nucleotide sequence ID" value="NC_008380.1"/>
</dbReference>
<name>Q1MJ04_RHIJ3</name>
<sequence>MSDTTNQSNDTQAQKGPIIPKSPSEALRPERVPEPPKRSKKARGQVVLFLNFIMTMAVLVCVVAVIGFYYATSTYRNPGPLQTNTNFIVRSGAGLTEIASNLERNAIISDARIFRYLTATHLSAGESLKAGEYEIKARASMRDIMELLKSGKSILYSVSFPEGLTVRQMFDRMLQDTVLEGDLPAALPTEGSLRPDTYKFSRGTKRSEIIEQMAAAQQKLVDQIWDKRDSSLPLRSKEEFVTLASIVEKETGVPDERAHVASVFLNRLGKGMRLQSDPTIIYGLFGGEGKPADRPIYQSDLKRETPYNTYVIKGLPPTPIANPGKDALEAVANPWKTQDLYFVADGTGGHVFSATLEEHNANVKRWRKLEADKGSDPNIAVDGQPEELPADNGATVAPPKKKKIN</sequence>